<dbReference type="Pfam" id="PF16679">
    <property type="entry name" value="CDT1_C"/>
    <property type="match status" value="1"/>
</dbReference>
<evidence type="ECO:0000313" key="6">
    <source>
        <dbReference type="Proteomes" id="UP000308092"/>
    </source>
</evidence>
<dbReference type="InterPro" id="IPR032054">
    <property type="entry name" value="Cdt1_C"/>
</dbReference>
<dbReference type="STRING" id="1220188.A0A4S3JMB8"/>
<dbReference type="VEuPathDB" id="FungiDB:EYZ11_003744"/>
<feature type="domain" description="DNA replication factor Cdt1 C-terminal" evidence="4">
    <location>
        <begin position="341"/>
        <end position="448"/>
    </location>
</feature>
<feature type="region of interest" description="Disordered" evidence="3">
    <location>
        <begin position="21"/>
        <end position="135"/>
    </location>
</feature>
<dbReference type="EMBL" id="SOSA01000099">
    <property type="protein sequence ID" value="THC96779.1"/>
    <property type="molecule type" value="Genomic_DNA"/>
</dbReference>
<feature type="compositionally biased region" description="Low complexity" evidence="3">
    <location>
        <begin position="80"/>
        <end position="96"/>
    </location>
</feature>
<dbReference type="Proteomes" id="UP000308092">
    <property type="component" value="Unassembled WGS sequence"/>
</dbReference>
<feature type="compositionally biased region" description="Polar residues" evidence="3">
    <location>
        <begin position="119"/>
        <end position="135"/>
    </location>
</feature>
<evidence type="ECO:0000256" key="3">
    <source>
        <dbReference type="SAM" id="MobiDB-lite"/>
    </source>
</evidence>
<organism evidence="5 6">
    <name type="scientific">Aspergillus tanneri</name>
    <dbReference type="NCBI Taxonomy" id="1220188"/>
    <lineage>
        <taxon>Eukaryota</taxon>
        <taxon>Fungi</taxon>
        <taxon>Dikarya</taxon>
        <taxon>Ascomycota</taxon>
        <taxon>Pezizomycotina</taxon>
        <taxon>Eurotiomycetes</taxon>
        <taxon>Eurotiomycetidae</taxon>
        <taxon>Eurotiales</taxon>
        <taxon>Aspergillaceae</taxon>
        <taxon>Aspergillus</taxon>
        <taxon>Aspergillus subgen. Circumdati</taxon>
    </lineage>
</organism>
<dbReference type="Gene3D" id="1.10.10.1420">
    <property type="entry name" value="DNA replication factor Cdt1, C-terminal WH domain"/>
    <property type="match status" value="1"/>
</dbReference>
<reference evidence="5 6" key="1">
    <citation type="submission" date="2019-03" db="EMBL/GenBank/DDBJ databases">
        <title>The genome sequence of a newly discovered highly antifungal drug resistant Aspergillus species, Aspergillus tanneri NIH 1004.</title>
        <authorList>
            <person name="Mounaud S."/>
            <person name="Singh I."/>
            <person name="Joardar V."/>
            <person name="Pakala S."/>
            <person name="Pakala S."/>
            <person name="Venepally P."/>
            <person name="Hoover J."/>
            <person name="Nierman W."/>
            <person name="Chung J."/>
            <person name="Losada L."/>
        </authorList>
    </citation>
    <scope>NUCLEOTIDE SEQUENCE [LARGE SCALE GENOMIC DNA]</scope>
    <source>
        <strain evidence="5 6">NIH1004</strain>
    </source>
</reference>
<accession>A0A4S3JMB8</accession>
<keyword evidence="6" id="KW-1185">Reference proteome</keyword>
<dbReference type="AlphaFoldDB" id="A0A4S3JMB8"/>
<evidence type="ECO:0000259" key="4">
    <source>
        <dbReference type="Pfam" id="PF16679"/>
    </source>
</evidence>
<gene>
    <name evidence="5" type="ORF">EYZ11_003744</name>
</gene>
<dbReference type="Pfam" id="PF26121">
    <property type="entry name" value="HTH_CDT1"/>
    <property type="match status" value="1"/>
</dbReference>
<dbReference type="InterPro" id="IPR038090">
    <property type="entry name" value="Cdt1_C_WH_dom_sf"/>
</dbReference>
<comment type="caution">
    <text evidence="5">The sequence shown here is derived from an EMBL/GenBank/DDBJ whole genome shotgun (WGS) entry which is preliminary data.</text>
</comment>
<evidence type="ECO:0000313" key="5">
    <source>
        <dbReference type="EMBL" id="THC96779.1"/>
    </source>
</evidence>
<sequence>MPRASIRSSLPRGQAAINTFARATKPGIAPSKSVLDGKSKQPDSDLSVSPSKKRKLNELENVDCGSPCGGKETTTSQAGTLTPSKSLRLSKLSVSTPRSGHYASPTRNDWGALTDEKSATPTSPSKRSVARDSNPQHCRVLEVRSACVEELLNLHMAFVKALTLHAAHHGIVAPAELHEFLHSIERLWKKRKVVAKDLQRLIWIWEQVAQSTTSAPRFRLANYGLGRVCLERMDRTQQVNPVNENELHDQFEQTVELLWEKALDAVGGDENRVDFIATLGVSSIHESLTPFTTFRKGQQRLQDLKGGVIKLKTERLRSTNTQEAEGQVKTPEATNARRMGLLDRIRDKALRQSKLPPPPSKEMILRGAAAQRAEEVAGVLACLRPAGYVGSGPKATVAAQRKPFRLEMIVQNVQDSMRNPISDREVEICLEILSQTDIAGQWVNLVTVNQIKSVVLKSCADVNLKDIGTKVSQLNLEPKENLTLYRFQYRIK</sequence>
<protein>
    <recommendedName>
        <fullName evidence="4">DNA replication factor Cdt1 C-terminal domain-containing protein</fullName>
    </recommendedName>
</protein>
<comment type="similarity">
    <text evidence="1">Belongs to the Cdt1 family.</text>
</comment>
<name>A0A4S3JMB8_9EURO</name>
<proteinExistence type="inferred from homology"/>
<evidence type="ECO:0000256" key="1">
    <source>
        <dbReference type="ARBA" id="ARBA00008356"/>
    </source>
</evidence>
<evidence type="ECO:0000256" key="2">
    <source>
        <dbReference type="ARBA" id="ARBA00023306"/>
    </source>
</evidence>
<keyword evidence="2" id="KW-0131">Cell cycle</keyword>